<keyword evidence="2" id="KW-1185">Reference proteome</keyword>
<gene>
    <name evidence="1" type="ORF">BGI27_12340</name>
</gene>
<accession>A0ABQ7HN50</accession>
<dbReference type="Proteomes" id="UP000623509">
    <property type="component" value="Unassembled WGS sequence"/>
</dbReference>
<organism evidence="1 2">
    <name type="scientific">Candidatus Dactylopiibacterium carminicum</name>
    <dbReference type="NCBI Taxonomy" id="857335"/>
    <lineage>
        <taxon>Bacteria</taxon>
        <taxon>Pseudomonadati</taxon>
        <taxon>Pseudomonadota</taxon>
        <taxon>Betaproteobacteria</taxon>
        <taxon>Rhodocyclales</taxon>
        <taxon>Rhodocyclaceae</taxon>
        <taxon>Candidatus Dactylopiibacterium</taxon>
    </lineage>
</organism>
<comment type="caution">
    <text evidence="1">The sequence shown here is derived from an EMBL/GenBank/DDBJ whole genome shotgun (WGS) entry which is preliminary data.</text>
</comment>
<name>A0ABQ7HN50_9RHOO</name>
<sequence>MQMENEMPSTLKIDLNIDKHKRPTLVIACPSCQHELTHHLETLLPDSTLNCEKCNSGIGVTRNDLLRAQDLYTRILIDDGGKT</sequence>
<reference evidence="1 2" key="1">
    <citation type="submission" date="2016-08" db="EMBL/GenBank/DDBJ databases">
        <title>Candidatus Dactylopiibacterium carminicum genome sequence.</title>
        <authorList>
            <person name="Ramirez-Puebla S.T."/>
            <person name="Ormeno-Orrillo E."/>
            <person name="Vera-Ponce De Leon A."/>
            <person name="Luis L."/>
            <person name="Sanchez-Flores A."/>
            <person name="Monica R."/>
            <person name="Martinez-Romero E."/>
        </authorList>
    </citation>
    <scope>NUCLEOTIDE SEQUENCE [LARGE SCALE GENOMIC DNA]</scope>
    <source>
        <strain evidence="1">END1</strain>
    </source>
</reference>
<evidence type="ECO:0000313" key="2">
    <source>
        <dbReference type="Proteomes" id="UP000623509"/>
    </source>
</evidence>
<protein>
    <submittedName>
        <fullName evidence="1">Uncharacterized protein</fullName>
    </submittedName>
</protein>
<evidence type="ECO:0000313" key="1">
    <source>
        <dbReference type="EMBL" id="KAF7598601.1"/>
    </source>
</evidence>
<dbReference type="EMBL" id="MDUX01000043">
    <property type="protein sequence ID" value="KAF7598601.1"/>
    <property type="molecule type" value="Genomic_DNA"/>
</dbReference>
<proteinExistence type="predicted"/>